<proteinExistence type="predicted"/>
<dbReference type="InParanoid" id="A0A0D0E839"/>
<dbReference type="OrthoDB" id="3259298at2759"/>
<gene>
    <name evidence="1" type="ORF">PAXRUDRAFT_142530</name>
</gene>
<dbReference type="EMBL" id="KN825096">
    <property type="protein sequence ID" value="KIK94585.1"/>
    <property type="molecule type" value="Genomic_DNA"/>
</dbReference>
<dbReference type="STRING" id="930991.A0A0D0E839"/>
<dbReference type="AlphaFoldDB" id="A0A0D0E839"/>
<dbReference type="HOGENOM" id="CLU_039070_2_0_1"/>
<keyword evidence="2" id="KW-1185">Reference proteome</keyword>
<reference evidence="1 2" key="1">
    <citation type="submission" date="2014-04" db="EMBL/GenBank/DDBJ databases">
        <authorList>
            <consortium name="DOE Joint Genome Institute"/>
            <person name="Kuo A."/>
            <person name="Kohler A."/>
            <person name="Jargeat P."/>
            <person name="Nagy L.G."/>
            <person name="Floudas D."/>
            <person name="Copeland A."/>
            <person name="Barry K.W."/>
            <person name="Cichocki N."/>
            <person name="Veneault-Fourrey C."/>
            <person name="LaButti K."/>
            <person name="Lindquist E.A."/>
            <person name="Lipzen A."/>
            <person name="Lundell T."/>
            <person name="Morin E."/>
            <person name="Murat C."/>
            <person name="Sun H."/>
            <person name="Tunlid A."/>
            <person name="Henrissat B."/>
            <person name="Grigoriev I.V."/>
            <person name="Hibbett D.S."/>
            <person name="Martin F."/>
            <person name="Nordberg H.P."/>
            <person name="Cantor M.N."/>
            <person name="Hua S.X."/>
        </authorList>
    </citation>
    <scope>NUCLEOTIDE SEQUENCE [LARGE SCALE GENOMIC DNA]</scope>
    <source>
        <strain evidence="1 2">Ve08.2h10</strain>
    </source>
</reference>
<accession>A0A0D0E839</accession>
<reference evidence="2" key="2">
    <citation type="submission" date="2015-01" db="EMBL/GenBank/DDBJ databases">
        <title>Evolutionary Origins and Diversification of the Mycorrhizal Mutualists.</title>
        <authorList>
            <consortium name="DOE Joint Genome Institute"/>
            <consortium name="Mycorrhizal Genomics Consortium"/>
            <person name="Kohler A."/>
            <person name="Kuo A."/>
            <person name="Nagy L.G."/>
            <person name="Floudas D."/>
            <person name="Copeland A."/>
            <person name="Barry K.W."/>
            <person name="Cichocki N."/>
            <person name="Veneault-Fourrey C."/>
            <person name="LaButti K."/>
            <person name="Lindquist E.A."/>
            <person name="Lipzen A."/>
            <person name="Lundell T."/>
            <person name="Morin E."/>
            <person name="Murat C."/>
            <person name="Riley R."/>
            <person name="Ohm R."/>
            <person name="Sun H."/>
            <person name="Tunlid A."/>
            <person name="Henrissat B."/>
            <person name="Grigoriev I.V."/>
            <person name="Hibbett D.S."/>
            <person name="Martin F."/>
        </authorList>
    </citation>
    <scope>NUCLEOTIDE SEQUENCE [LARGE SCALE GENOMIC DNA]</scope>
    <source>
        <strain evidence="2">Ve08.2h10</strain>
    </source>
</reference>
<name>A0A0D0E839_9AGAM</name>
<protein>
    <submittedName>
        <fullName evidence="1">Uncharacterized protein</fullName>
    </submittedName>
</protein>
<dbReference type="Proteomes" id="UP000054538">
    <property type="component" value="Unassembled WGS sequence"/>
</dbReference>
<sequence>MGGPGCRVHDLQGCINVSPAWFQQGHMWPKHVPKVSVALKCTNSDDSDRKWVQNMDVPLAILSATLLVMHPDLYTAGPQAFLQISDLVYSGTSVMVNHSIPWHRDLNSKPQWLNLLTTIGDYFTVFCHYGPTTIHLPILIAPLPYSPGTIVAMSGKIVQHQVVTKEGHQLCLAFYM</sequence>
<evidence type="ECO:0000313" key="1">
    <source>
        <dbReference type="EMBL" id="KIK94585.1"/>
    </source>
</evidence>
<evidence type="ECO:0000313" key="2">
    <source>
        <dbReference type="Proteomes" id="UP000054538"/>
    </source>
</evidence>
<organism evidence="1 2">
    <name type="scientific">Paxillus rubicundulus Ve08.2h10</name>
    <dbReference type="NCBI Taxonomy" id="930991"/>
    <lineage>
        <taxon>Eukaryota</taxon>
        <taxon>Fungi</taxon>
        <taxon>Dikarya</taxon>
        <taxon>Basidiomycota</taxon>
        <taxon>Agaricomycotina</taxon>
        <taxon>Agaricomycetes</taxon>
        <taxon>Agaricomycetidae</taxon>
        <taxon>Boletales</taxon>
        <taxon>Paxilineae</taxon>
        <taxon>Paxillaceae</taxon>
        <taxon>Paxillus</taxon>
    </lineage>
</organism>